<organism evidence="1 2">
    <name type="scientific">Paraburkholderia monticola</name>
    <dbReference type="NCBI Taxonomy" id="1399968"/>
    <lineage>
        <taxon>Bacteria</taxon>
        <taxon>Pseudomonadati</taxon>
        <taxon>Pseudomonadota</taxon>
        <taxon>Betaproteobacteria</taxon>
        <taxon>Burkholderiales</taxon>
        <taxon>Burkholderiaceae</taxon>
        <taxon>Paraburkholderia</taxon>
    </lineage>
</organism>
<protein>
    <recommendedName>
        <fullName evidence="3">RNA-binding protein</fullName>
    </recommendedName>
</protein>
<dbReference type="Proteomes" id="UP000075613">
    <property type="component" value="Unassembled WGS sequence"/>
</dbReference>
<dbReference type="OrthoDB" id="8853072at2"/>
<dbReference type="GO" id="GO:0003676">
    <property type="term" value="F:nucleic acid binding"/>
    <property type="evidence" value="ECO:0007669"/>
    <property type="project" value="InterPro"/>
</dbReference>
<keyword evidence="2" id="KW-1185">Reference proteome</keyword>
<sequence>MAELYLGNVEESVSDEEIGEFLVRYGFPQYSSIQRLHGTGSRPAAVVVFDDVTTDGLRILQNRIHNLFWKNHTIVAQLLPERDES</sequence>
<dbReference type="CDD" id="cd00590">
    <property type="entry name" value="RRM_SF"/>
    <property type="match status" value="1"/>
</dbReference>
<dbReference type="RefSeq" id="WP_062134639.1">
    <property type="nucleotide sequence ID" value="NZ_LRBG01000038.1"/>
</dbReference>
<evidence type="ECO:0008006" key="3">
    <source>
        <dbReference type="Google" id="ProtNLM"/>
    </source>
</evidence>
<accession>A0A149PDA1</accession>
<dbReference type="EMBL" id="LRBG01000038">
    <property type="protein sequence ID" value="KXU83021.1"/>
    <property type="molecule type" value="Genomic_DNA"/>
</dbReference>
<evidence type="ECO:0000313" key="2">
    <source>
        <dbReference type="Proteomes" id="UP000075613"/>
    </source>
</evidence>
<proteinExistence type="predicted"/>
<dbReference type="InterPro" id="IPR035979">
    <property type="entry name" value="RBD_domain_sf"/>
</dbReference>
<evidence type="ECO:0000313" key="1">
    <source>
        <dbReference type="EMBL" id="KXU83021.1"/>
    </source>
</evidence>
<name>A0A149PDA1_9BURK</name>
<dbReference type="AlphaFoldDB" id="A0A149PDA1"/>
<reference evidence="1 2" key="1">
    <citation type="journal article" date="2015" name="Int. J. Syst. Evol. Microbiol.">
        <title>Burkholderia monticola sp. nov., isolated from mountain soil.</title>
        <authorList>
            <person name="Baek I."/>
            <person name="Seo B."/>
            <person name="Lee I."/>
            <person name="Yi H."/>
            <person name="Chun J."/>
        </authorList>
    </citation>
    <scope>NUCLEOTIDE SEQUENCE [LARGE SCALE GENOMIC DNA]</scope>
    <source>
        <strain evidence="1 2">JC2948</strain>
    </source>
</reference>
<gene>
    <name evidence="1" type="ORF">CI15_28290</name>
</gene>
<comment type="caution">
    <text evidence="1">The sequence shown here is derived from an EMBL/GenBank/DDBJ whole genome shotgun (WGS) entry which is preliminary data.</text>
</comment>
<dbReference type="STRING" id="1399968.CI15_28290"/>
<dbReference type="SUPFAM" id="SSF54928">
    <property type="entry name" value="RNA-binding domain, RBD"/>
    <property type="match status" value="1"/>
</dbReference>